<dbReference type="GO" id="GO:0106070">
    <property type="term" value="P:regulation of adenylate cyclase-activating G protein-coupled receptor signaling pathway"/>
    <property type="evidence" value="ECO:0007669"/>
    <property type="project" value="TreeGrafter"/>
</dbReference>
<dbReference type="GO" id="GO:0031782">
    <property type="term" value="F:type 4 melanocortin receptor binding"/>
    <property type="evidence" value="ECO:0007669"/>
    <property type="project" value="TreeGrafter"/>
</dbReference>
<organism evidence="11 12">
    <name type="scientific">Dicentrarchus labrax</name>
    <name type="common">European seabass</name>
    <name type="synonym">Morone labrax</name>
    <dbReference type="NCBI Taxonomy" id="13489"/>
    <lineage>
        <taxon>Eukaryota</taxon>
        <taxon>Metazoa</taxon>
        <taxon>Chordata</taxon>
        <taxon>Craniata</taxon>
        <taxon>Vertebrata</taxon>
        <taxon>Euteleostomi</taxon>
        <taxon>Actinopterygii</taxon>
        <taxon>Neopterygii</taxon>
        <taxon>Teleostei</taxon>
        <taxon>Neoteleostei</taxon>
        <taxon>Acanthomorphata</taxon>
        <taxon>Eupercaria</taxon>
        <taxon>Moronidae</taxon>
        <taxon>Dicentrarchus</taxon>
    </lineage>
</organism>
<feature type="region of interest" description="Disordered" evidence="9">
    <location>
        <begin position="206"/>
        <end position="250"/>
    </location>
</feature>
<name>A0A8C4H9U2_DICLA</name>
<dbReference type="InterPro" id="IPR028111">
    <property type="entry name" value="MRAP"/>
</dbReference>
<dbReference type="GO" id="GO:0005789">
    <property type="term" value="C:endoplasmic reticulum membrane"/>
    <property type="evidence" value="ECO:0007669"/>
    <property type="project" value="UniProtKB-SubCell"/>
</dbReference>
<reference evidence="11" key="2">
    <citation type="submission" date="2025-09" db="UniProtKB">
        <authorList>
            <consortium name="Ensembl"/>
        </authorList>
    </citation>
    <scope>IDENTIFICATION</scope>
</reference>
<dbReference type="GO" id="GO:0031783">
    <property type="term" value="F:type 5 melanocortin receptor binding"/>
    <property type="evidence" value="ECO:0007669"/>
    <property type="project" value="TreeGrafter"/>
</dbReference>
<protein>
    <recommendedName>
        <fullName evidence="13">Melanocortin-2 receptor accessory protein 2A</fullName>
    </recommendedName>
</protein>
<comment type="similarity">
    <text evidence="3">Belongs to the MRAP family.</text>
</comment>
<comment type="subcellular location">
    <subcellularLocation>
        <location evidence="1">Cell membrane</location>
        <topology evidence="1">Single-pass membrane protein</topology>
    </subcellularLocation>
    <subcellularLocation>
        <location evidence="2">Endoplasmic reticulum membrane</location>
        <topology evidence="2">Single-pass membrane protein</topology>
    </subcellularLocation>
</comment>
<keyword evidence="4" id="KW-1003">Cell membrane</keyword>
<evidence type="ECO:0000256" key="2">
    <source>
        <dbReference type="ARBA" id="ARBA00004389"/>
    </source>
</evidence>
<sequence>MSAADGPNGTGASAAPDYEWRYEYYDDEEPVSFEGLRAHRYSIVISFWVGLAVFVIFMFFLLVLLTKTGAPHPDGTGQPCETRPRLIGYRDTDLNNGAPPRPSGLDSCSLSWCCVSKEVSSRAPCSIAGGVGEGGRHRRPSSSLEMGDATLLQELAVTDNGMENEAILLAHFNIPNCVNSEHSSTVGEDDLLLGEPELPIILEGRDRSARRAARAPCTPVAPANHPSPPRCPPAAGQQPKPTPANVSYYR</sequence>
<evidence type="ECO:0000256" key="8">
    <source>
        <dbReference type="ARBA" id="ARBA00023136"/>
    </source>
</evidence>
<accession>A0A8C4H9U2</accession>
<dbReference type="GO" id="GO:0030545">
    <property type="term" value="F:signaling receptor regulator activity"/>
    <property type="evidence" value="ECO:0007669"/>
    <property type="project" value="TreeGrafter"/>
</dbReference>
<keyword evidence="5 10" id="KW-0812">Transmembrane</keyword>
<keyword evidence="7 10" id="KW-1133">Transmembrane helix</keyword>
<evidence type="ECO:0000256" key="1">
    <source>
        <dbReference type="ARBA" id="ARBA00004162"/>
    </source>
</evidence>
<keyword evidence="12" id="KW-1185">Reference proteome</keyword>
<dbReference type="Pfam" id="PF15183">
    <property type="entry name" value="MRAP"/>
    <property type="match status" value="1"/>
</dbReference>
<dbReference type="Proteomes" id="UP000694389">
    <property type="component" value="Unassembled WGS sequence"/>
</dbReference>
<dbReference type="PANTHER" id="PTHR28675:SF1">
    <property type="entry name" value="MELANOCORTIN-2 RECEPTOR ACCESSORY PROTEIN 2"/>
    <property type="match status" value="1"/>
</dbReference>
<keyword evidence="8 10" id="KW-0472">Membrane</keyword>
<keyword evidence="6" id="KW-0256">Endoplasmic reticulum</keyword>
<dbReference type="GO" id="GO:0070996">
    <property type="term" value="F:type 1 melanocortin receptor binding"/>
    <property type="evidence" value="ECO:0007669"/>
    <property type="project" value="TreeGrafter"/>
</dbReference>
<evidence type="ECO:0000256" key="6">
    <source>
        <dbReference type="ARBA" id="ARBA00022824"/>
    </source>
</evidence>
<feature type="compositionally biased region" description="Low complexity" evidence="9">
    <location>
        <begin position="214"/>
        <end position="223"/>
    </location>
</feature>
<proteinExistence type="inferred from homology"/>
<evidence type="ECO:0000256" key="10">
    <source>
        <dbReference type="SAM" id="Phobius"/>
    </source>
</evidence>
<dbReference type="PANTHER" id="PTHR28675">
    <property type="entry name" value="MELANOCORTIN-2 RECEPTOR ACCESSORY PROTEIN 2"/>
    <property type="match status" value="1"/>
</dbReference>
<evidence type="ECO:0000313" key="11">
    <source>
        <dbReference type="Ensembl" id="ENSDLAP00005039273.2"/>
    </source>
</evidence>
<evidence type="ECO:0000256" key="3">
    <source>
        <dbReference type="ARBA" id="ARBA00010063"/>
    </source>
</evidence>
<dbReference type="GO" id="GO:0005886">
    <property type="term" value="C:plasma membrane"/>
    <property type="evidence" value="ECO:0007669"/>
    <property type="project" value="UniProtKB-SubCell"/>
</dbReference>
<dbReference type="GO" id="GO:0031781">
    <property type="term" value="F:type 3 melanocortin receptor binding"/>
    <property type="evidence" value="ECO:0007669"/>
    <property type="project" value="TreeGrafter"/>
</dbReference>
<reference evidence="11" key="1">
    <citation type="submission" date="2025-08" db="UniProtKB">
        <authorList>
            <consortium name="Ensembl"/>
        </authorList>
    </citation>
    <scope>IDENTIFICATION</scope>
</reference>
<evidence type="ECO:0000313" key="12">
    <source>
        <dbReference type="Proteomes" id="UP000694389"/>
    </source>
</evidence>
<dbReference type="GO" id="GO:0072659">
    <property type="term" value="P:protein localization to plasma membrane"/>
    <property type="evidence" value="ECO:0007669"/>
    <property type="project" value="TreeGrafter"/>
</dbReference>
<dbReference type="Ensembl" id="ENSDLAT00005041941.2">
    <property type="protein sequence ID" value="ENSDLAP00005039273.2"/>
    <property type="gene ID" value="ENSDLAG00005017542.2"/>
</dbReference>
<evidence type="ECO:0000256" key="4">
    <source>
        <dbReference type="ARBA" id="ARBA00022475"/>
    </source>
</evidence>
<dbReference type="AlphaFoldDB" id="A0A8C4H9U2"/>
<evidence type="ECO:0000256" key="5">
    <source>
        <dbReference type="ARBA" id="ARBA00022692"/>
    </source>
</evidence>
<evidence type="ECO:0008006" key="13">
    <source>
        <dbReference type="Google" id="ProtNLM"/>
    </source>
</evidence>
<dbReference type="GO" id="GO:0031780">
    <property type="term" value="F:corticotropin hormone receptor binding"/>
    <property type="evidence" value="ECO:0007669"/>
    <property type="project" value="TreeGrafter"/>
</dbReference>
<feature type="transmembrane region" description="Helical" evidence="10">
    <location>
        <begin position="41"/>
        <end position="65"/>
    </location>
</feature>
<evidence type="ECO:0000256" key="9">
    <source>
        <dbReference type="SAM" id="MobiDB-lite"/>
    </source>
</evidence>
<dbReference type="GeneTree" id="ENSGT00940000167806"/>
<evidence type="ECO:0000256" key="7">
    <source>
        <dbReference type="ARBA" id="ARBA00022989"/>
    </source>
</evidence>